<dbReference type="PROSITE" id="PS50088">
    <property type="entry name" value="ANK_REPEAT"/>
    <property type="match status" value="2"/>
</dbReference>
<reference evidence="5 6" key="1">
    <citation type="submission" date="2020-08" db="EMBL/GenBank/DDBJ databases">
        <title>Paraeoetvoesia sp. YC-7-48 draft genome sequence.</title>
        <authorList>
            <person name="Yao L."/>
        </authorList>
    </citation>
    <scope>NUCLEOTIDE SEQUENCE [LARGE SCALE GENOMIC DNA]</scope>
    <source>
        <strain evidence="6">YC-7-48</strain>
    </source>
</reference>
<organism evidence="5 6">
    <name type="scientific">Pusillimonas minor</name>
    <dbReference type="NCBI Taxonomy" id="2697024"/>
    <lineage>
        <taxon>Bacteria</taxon>
        <taxon>Pseudomonadati</taxon>
        <taxon>Pseudomonadota</taxon>
        <taxon>Betaproteobacteria</taxon>
        <taxon>Burkholderiales</taxon>
        <taxon>Alcaligenaceae</taxon>
        <taxon>Pusillimonas</taxon>
    </lineage>
</organism>
<feature type="compositionally biased region" description="Basic and acidic residues" evidence="4">
    <location>
        <begin position="286"/>
        <end position="296"/>
    </location>
</feature>
<feature type="region of interest" description="Disordered" evidence="4">
    <location>
        <begin position="247"/>
        <end position="296"/>
    </location>
</feature>
<keyword evidence="1" id="KW-0677">Repeat</keyword>
<dbReference type="Pfam" id="PF12796">
    <property type="entry name" value="Ank_2"/>
    <property type="match status" value="1"/>
</dbReference>
<evidence type="ECO:0000256" key="1">
    <source>
        <dbReference type="ARBA" id="ARBA00022737"/>
    </source>
</evidence>
<feature type="repeat" description="ANK" evidence="3">
    <location>
        <begin position="128"/>
        <end position="160"/>
    </location>
</feature>
<protein>
    <submittedName>
        <fullName evidence="5">Ankyrin repeat domain-containing protein</fullName>
    </submittedName>
</protein>
<dbReference type="RefSeq" id="WP_185779198.1">
    <property type="nucleotide sequence ID" value="NZ_JACJUU010000003.1"/>
</dbReference>
<dbReference type="AlphaFoldDB" id="A0A842HP30"/>
<dbReference type="Gene3D" id="1.25.40.20">
    <property type="entry name" value="Ankyrin repeat-containing domain"/>
    <property type="match status" value="1"/>
</dbReference>
<feature type="repeat" description="ANK" evidence="3">
    <location>
        <begin position="161"/>
        <end position="193"/>
    </location>
</feature>
<sequence>MSSKHYSAGIAARLGRLSAAALLVAGTAVGAVSPNWWVDIKNDRVDSVKTELALGEDPNVKSADGEPAIMQAIRDQAWGVYDLLSRHRALDVNITNKNNETPLMYLAIVGDVERSKALIARGAQVNRLGWTPLHYAASKGQVKMVNFLMANKALVDAPSPDGTTPLMMAAFSGSEDTVRALLDAGAEVTTQNLSKLDAADWARNKNFTSLADRLDALIDNTLAQRYGRQGGPAAAVARPVAPIAPQVQAPRAPSAPSPTLASDPNAPTLASDPNQTPEAGSTSRYFDLDRFERQDN</sequence>
<evidence type="ECO:0000313" key="6">
    <source>
        <dbReference type="Proteomes" id="UP000545386"/>
    </source>
</evidence>
<evidence type="ECO:0000313" key="5">
    <source>
        <dbReference type="EMBL" id="MBC2769472.1"/>
    </source>
</evidence>
<dbReference type="SMART" id="SM00248">
    <property type="entry name" value="ANK"/>
    <property type="match status" value="4"/>
</dbReference>
<dbReference type="SUPFAM" id="SSF48403">
    <property type="entry name" value="Ankyrin repeat"/>
    <property type="match status" value="1"/>
</dbReference>
<keyword evidence="2 3" id="KW-0040">ANK repeat</keyword>
<feature type="compositionally biased region" description="Polar residues" evidence="4">
    <location>
        <begin position="271"/>
        <end position="284"/>
    </location>
</feature>
<proteinExistence type="predicted"/>
<dbReference type="PRINTS" id="PR01415">
    <property type="entry name" value="ANKYRIN"/>
</dbReference>
<evidence type="ECO:0000256" key="4">
    <source>
        <dbReference type="SAM" id="MobiDB-lite"/>
    </source>
</evidence>
<dbReference type="InterPro" id="IPR002110">
    <property type="entry name" value="Ankyrin_rpt"/>
</dbReference>
<evidence type="ECO:0000256" key="3">
    <source>
        <dbReference type="PROSITE-ProRule" id="PRU00023"/>
    </source>
</evidence>
<dbReference type="PANTHER" id="PTHR24171">
    <property type="entry name" value="ANKYRIN REPEAT DOMAIN-CONTAINING PROTEIN 39-RELATED"/>
    <property type="match status" value="1"/>
</dbReference>
<comment type="caution">
    <text evidence="5">The sequence shown here is derived from an EMBL/GenBank/DDBJ whole genome shotgun (WGS) entry which is preliminary data.</text>
</comment>
<dbReference type="EMBL" id="JACJUU010000003">
    <property type="protein sequence ID" value="MBC2769472.1"/>
    <property type="molecule type" value="Genomic_DNA"/>
</dbReference>
<keyword evidence="6" id="KW-1185">Reference proteome</keyword>
<gene>
    <name evidence="5" type="ORF">GTU67_06015</name>
</gene>
<accession>A0A842HP30</accession>
<name>A0A842HP30_9BURK</name>
<evidence type="ECO:0000256" key="2">
    <source>
        <dbReference type="ARBA" id="ARBA00023043"/>
    </source>
</evidence>
<dbReference type="Proteomes" id="UP000545386">
    <property type="component" value="Unassembled WGS sequence"/>
</dbReference>
<dbReference type="PROSITE" id="PS50297">
    <property type="entry name" value="ANK_REP_REGION"/>
    <property type="match status" value="2"/>
</dbReference>
<dbReference type="InterPro" id="IPR036770">
    <property type="entry name" value="Ankyrin_rpt-contain_sf"/>
</dbReference>